<keyword evidence="2" id="KW-1185">Reference proteome</keyword>
<organism evidence="1 2">
    <name type="scientific">Brasilonema sennae CENA114</name>
    <dbReference type="NCBI Taxonomy" id="415709"/>
    <lineage>
        <taxon>Bacteria</taxon>
        <taxon>Bacillati</taxon>
        <taxon>Cyanobacteriota</taxon>
        <taxon>Cyanophyceae</taxon>
        <taxon>Nostocales</taxon>
        <taxon>Scytonemataceae</taxon>
        <taxon>Brasilonema</taxon>
        <taxon>Bromeliae group (in: Brasilonema)</taxon>
    </lineage>
</organism>
<dbReference type="EMBL" id="CP030119">
    <property type="protein sequence ID" value="QDL12579.1"/>
    <property type="molecule type" value="Genomic_DNA"/>
</dbReference>
<proteinExistence type="predicted"/>
<dbReference type="KEGG" id="bsen:DP114_32965"/>
<dbReference type="REBASE" id="389140">
    <property type="entry name" value="Bse114ORF32960P"/>
</dbReference>
<name>A0A856MPW0_9CYAN</name>
<evidence type="ECO:0000313" key="2">
    <source>
        <dbReference type="Proteomes" id="UP000503129"/>
    </source>
</evidence>
<sequence>MTQLRIQQAYDFYRKFIYNEELISLLREYNIRIPGSISPQLWELFGAILTGDTGTGSYGADLSNYEVKSSIDGNAFEYQYHLRTGRGKLLKDMTVDHLFVSYSRDYRNVTVRQLGGDFLSEIFRSWLPGLEERYGTQEFLRRYRKNISNSTVKVHGRVVMSIKDGMLTFPMTN</sequence>
<dbReference type="AlphaFoldDB" id="A0A856MPW0"/>
<reference evidence="1 2" key="1">
    <citation type="submission" date="2018-06" db="EMBL/GenBank/DDBJ databases">
        <title>Comparative genomics of Brasilonema spp. strains.</title>
        <authorList>
            <person name="Alvarenga D.O."/>
            <person name="Fiore M.F."/>
            <person name="Varani A.M."/>
        </authorList>
    </citation>
    <scope>NUCLEOTIDE SEQUENCE [LARGE SCALE GENOMIC DNA]</scope>
    <source>
        <strain evidence="1 2">CENA114</strain>
        <plasmid evidence="2">pboct1</plasmid>
    </source>
</reference>
<protein>
    <submittedName>
        <fullName evidence="1">Uncharacterized protein</fullName>
    </submittedName>
</protein>
<accession>A0A856MPW0</accession>
<geneLocation type="plasmid" evidence="2">
    <name>pboct1</name>
</geneLocation>
<gene>
    <name evidence="1" type="ORF">DP114_32965</name>
</gene>
<dbReference type="Proteomes" id="UP000503129">
    <property type="component" value="Plasmid pBOCT1"/>
</dbReference>
<dbReference type="RefSeq" id="WP_171978371.1">
    <property type="nucleotide sequence ID" value="NZ_CP030119.1"/>
</dbReference>
<evidence type="ECO:0000313" key="1">
    <source>
        <dbReference type="EMBL" id="QDL12579.1"/>
    </source>
</evidence>
<keyword evidence="1" id="KW-0614">Plasmid</keyword>